<evidence type="ECO:0000256" key="7">
    <source>
        <dbReference type="SAM" id="MobiDB-lite"/>
    </source>
</evidence>
<dbReference type="InterPro" id="IPR035892">
    <property type="entry name" value="C2_domain_sf"/>
</dbReference>
<dbReference type="Gene3D" id="1.20.58.740">
    <property type="match status" value="1"/>
</dbReference>
<dbReference type="InterPro" id="IPR046773">
    <property type="entry name" value="DOCKER_Lobe_C"/>
</dbReference>
<evidence type="ECO:0000259" key="9">
    <source>
        <dbReference type="PROSITE" id="PS51651"/>
    </source>
</evidence>
<dbReference type="InterPro" id="IPR027357">
    <property type="entry name" value="DOCKER_dom"/>
</dbReference>
<feature type="region of interest" description="Disordered" evidence="7">
    <location>
        <begin position="197"/>
        <end position="251"/>
    </location>
</feature>
<dbReference type="InterPro" id="IPR056372">
    <property type="entry name" value="TPR_DOCK"/>
</dbReference>
<dbReference type="PROSITE" id="PS51651">
    <property type="entry name" value="DOCKER"/>
    <property type="match status" value="1"/>
</dbReference>
<comment type="similarity">
    <text evidence="5">Belongs to the DOCK family.</text>
</comment>
<dbReference type="InterPro" id="IPR043162">
    <property type="entry name" value="DOCK_C_lobe_C"/>
</dbReference>
<dbReference type="GO" id="GO:0005085">
    <property type="term" value="F:guanyl-nucleotide exchange factor activity"/>
    <property type="evidence" value="ECO:0007669"/>
    <property type="project" value="UniProtKB-KW"/>
</dbReference>
<dbReference type="InterPro" id="IPR043161">
    <property type="entry name" value="DOCK_C_lobe_A"/>
</dbReference>
<dbReference type="GO" id="GO:0007264">
    <property type="term" value="P:small GTPase-mediated signal transduction"/>
    <property type="evidence" value="ECO:0007669"/>
    <property type="project" value="InterPro"/>
</dbReference>
<dbReference type="Gene3D" id="2.60.40.150">
    <property type="entry name" value="C2 domain"/>
    <property type="match status" value="1"/>
</dbReference>
<dbReference type="CDD" id="cd11684">
    <property type="entry name" value="DHR2_DOCK"/>
    <property type="match status" value="1"/>
</dbReference>
<dbReference type="InterPro" id="IPR046769">
    <property type="entry name" value="DOCKER_Lobe_A"/>
</dbReference>
<keyword evidence="3" id="KW-0597">Phosphoprotein</keyword>
<dbReference type="Gene3D" id="1.25.40.410">
    <property type="match status" value="1"/>
</dbReference>
<dbReference type="EMBL" id="MU150412">
    <property type="protein sequence ID" value="KAF9456631.1"/>
    <property type="molecule type" value="Genomic_DNA"/>
</dbReference>
<evidence type="ECO:0000256" key="1">
    <source>
        <dbReference type="ARBA" id="ARBA00004496"/>
    </source>
</evidence>
<dbReference type="GO" id="GO:0031267">
    <property type="term" value="F:small GTPase binding"/>
    <property type="evidence" value="ECO:0007669"/>
    <property type="project" value="TreeGrafter"/>
</dbReference>
<comment type="subcellular location">
    <subcellularLocation>
        <location evidence="1">Cytoplasm</location>
    </subcellularLocation>
</comment>
<dbReference type="InterPro" id="IPR042455">
    <property type="entry name" value="DOCK_N_sub1"/>
</dbReference>
<evidence type="ECO:0000256" key="2">
    <source>
        <dbReference type="ARBA" id="ARBA00022490"/>
    </source>
</evidence>
<feature type="compositionally biased region" description="Polar residues" evidence="7">
    <location>
        <begin position="2134"/>
        <end position="2143"/>
    </location>
</feature>
<dbReference type="PROSITE" id="PS51650">
    <property type="entry name" value="C2_DOCK"/>
    <property type="match status" value="1"/>
</dbReference>
<dbReference type="Pfam" id="PF14429">
    <property type="entry name" value="DOCK-C2"/>
    <property type="match status" value="1"/>
</dbReference>
<dbReference type="PANTHER" id="PTHR45653:SF10">
    <property type="entry name" value="MYOBLAST CITY, ISOFORM B"/>
    <property type="match status" value="1"/>
</dbReference>
<dbReference type="SUPFAM" id="SSF48371">
    <property type="entry name" value="ARM repeat"/>
    <property type="match status" value="1"/>
</dbReference>
<dbReference type="GO" id="GO:0005737">
    <property type="term" value="C:cytoplasm"/>
    <property type="evidence" value="ECO:0007669"/>
    <property type="project" value="UniProtKB-SubCell"/>
</dbReference>
<feature type="region of interest" description="Disordered" evidence="7">
    <location>
        <begin position="528"/>
        <end position="579"/>
    </location>
</feature>
<dbReference type="Gene3D" id="1.20.1270.350">
    <property type="entry name" value="Dedicator of cytokinesis N-terminal subdomain"/>
    <property type="match status" value="1"/>
</dbReference>
<evidence type="ECO:0000313" key="10">
    <source>
        <dbReference type="EMBL" id="KAF9456631.1"/>
    </source>
</evidence>
<dbReference type="Proteomes" id="UP000807353">
    <property type="component" value="Unassembled WGS sequence"/>
</dbReference>
<evidence type="ECO:0000256" key="6">
    <source>
        <dbReference type="SAM" id="Coils"/>
    </source>
</evidence>
<evidence type="ECO:0000256" key="4">
    <source>
        <dbReference type="ARBA" id="ARBA00022658"/>
    </source>
</evidence>
<dbReference type="InterPro" id="IPR016024">
    <property type="entry name" value="ARM-type_fold"/>
</dbReference>
<protein>
    <submittedName>
        <fullName evidence="10">Cytoplasmic protein</fullName>
    </submittedName>
</protein>
<dbReference type="Pfam" id="PF23554">
    <property type="entry name" value="TPR_DOCK"/>
    <property type="match status" value="2"/>
</dbReference>
<dbReference type="GO" id="GO:0005886">
    <property type="term" value="C:plasma membrane"/>
    <property type="evidence" value="ECO:0007669"/>
    <property type="project" value="TreeGrafter"/>
</dbReference>
<keyword evidence="6" id="KW-0175">Coiled coil</keyword>
<feature type="domain" description="C2 DOCK-type" evidence="8">
    <location>
        <begin position="692"/>
        <end position="896"/>
    </location>
</feature>
<dbReference type="InterPro" id="IPR027007">
    <property type="entry name" value="C2_DOCK-type_domain"/>
</dbReference>
<dbReference type="CDD" id="cd08679">
    <property type="entry name" value="C2_DOCK180_related"/>
    <property type="match status" value="1"/>
</dbReference>
<dbReference type="PANTHER" id="PTHR45653">
    <property type="entry name" value="DEDICATOR OF CYTOKINESIS"/>
    <property type="match status" value="1"/>
</dbReference>
<evidence type="ECO:0000259" key="8">
    <source>
        <dbReference type="PROSITE" id="PS51650"/>
    </source>
</evidence>
<dbReference type="InterPro" id="IPR032376">
    <property type="entry name" value="DOCK_N"/>
</dbReference>
<feature type="coiled-coil region" evidence="6">
    <location>
        <begin position="1900"/>
        <end position="1927"/>
    </location>
</feature>
<dbReference type="Pfam" id="PF16172">
    <property type="entry name" value="DOCK_N"/>
    <property type="match status" value="1"/>
</dbReference>
<sequence length="2201" mass="246477">MWEPLPFIVYGYATHPLTPSRRDTRFSNRNRLSTVTEASTEDHFILRDVVSLEVGDEVYAFEKYTPRNKEPVEGPWYRGYVVCTTRRPPVTWALYDPSSSTPIKAPTKTEEPQQVFIGIFPASHIFVRDKLSDAEGRLQDLATSLSGTPHSGLNGHGSIHGHGSLNSDVLSWSKNGSSIGMDTLREEEEDMDNYATRKSFRLGPPPDQANSSRAGLPVYPTSLRSSSPADSQVMMKPLPPRPSLKSGDDTASGAVQPIIDEIASALREWHTLMFQYLARRDYKLFHVVREHIEALHLGRRQLLAQTLSAEETINMRRECVTRLVSGNLVQGLDVIVRHPTWGGLVSVDVEGDIDPRSWVSAVRMYAMQTSLAYLNISLDEVRPYALGSSTDYVPGGPLPTPAHSAFPEAIYSQHNRSRSQGCLGVLQPTKPTAAKFYHVFLDLRAFVASPCSPGETAELFFSLYKKQGTQFVTEEFCAILNHNGVLARNPPSRIRTLFVDLAASDVMDPIYLVCRIVRNGALKIGGSISSGVPSDGTRRGSEASSRNDHGTSSNWGDLGGGATASSLAGARPHAPNDSPAQFRRPFGCAVLELTQLSKLTAEQSDTSSIREHTMPIFIPTQEVSFSMIHQNIINNNMKEFEKSPRAEMLAVSVKVFRGDAETIVRENVSLLQDTPRTLRLGFPDVVFPGDSRNELYIKLWCGDFTSSHTTSGRLSMANFARGQMGPTANNVQVTVEVRDQQGEVIENVISQGSGEPLMTQFHSMVFQRCNEPTFGELIKVQLPAQGRPQWHLFFTFRNRIGRERFGTRGSPEVTDRPFAFAFQPLFPDKHAFVEDGSHMLLMYRADKLAQIVPDTYLAAPSWLSSGQKPDQIEVSTDMQRLAPPLKDTLTIRSSLCSTRFTQNPVLLSLLSWEKVTDKEFLPTILTKFTFVGEGEIVKFLRDIFDSLFAILVSQNNQSGDLDNLVFNALVTVLGIVQDRRFSNFQPVLDVYIEKHFTCAPASSHMIHSMNRLLANPTSNETASSLRAALKVWHYIFKFIARSRELQKIKEIGMGGGATAEHFETTFKRELRSHLTEVTRMMSTSSPPSIIGTQTIALQHFTSILPELAKIFPTVELVSIATTFANAITVGKGKIVIWKLIMYLQIVKGFLFDNPQSRPLLVEAVVTWIKPHFGHYDEDTHTQSNDGEAARDTARVSWLESVRLCVTITAVMLDKLQQNLVSPAILADRQAFRAEQDNVENLLPLLPRLLDSYREFQSPASRKAMERSPTTLKTTVPTTFPESYPFSLLAHLPDAPRGPNNIPMPREGDDLFNPGLGETAIVFLVLILSSPTKHILDSLELSLDIEGRDRFVSFLSQFFTVATSILENDAFPKSWLNVNILAHKVLIKMMDPIATILEKEFIPAQESESQFDVPLWREGLYMLLKLLSSDQLVIEEFSPQKRRAVWRLAGDIRGEGASILLTLWQALGWAEHISSNGDSPIRYGGYQAYLHSLVGHVVNLCLSHHDQLRNNAVQILYSMIVSEYHQSEHFDEIENELVTRLDSLFMSDSKGDDISRAFFIGHLRHLFDSSDVDEQLRERVSSFLDSVDLFLELLLSVRALPEGEEFADDRVIATLRLMNFIRRIGRDEIYIKYVHQLVNMHLQSQNYVEAALTLKLHSDLHEWDLNAFVGPMEDLGLPQQSHFHRKETLCLLILDYLGKGKAWERAIDICKELAYQHAEVTFNYGRLSEILRHQAMLLEHIVTDQRYYPDYYRVTFYGNFPVAIRDKRFIYRGYEWEKFGAFCERMLNKHTGAQLLRTLGDPPVDIRYGSEQYIQCTAVTPEPDRNRPIFVNPDVPISVRTYYEHSAINLFSSSRQVKKTTRDGTEEIWLEKTYFTTEEAFPTVLRRSEVIDLEVVEMSPLEAALSEVEQKTKELAALNMKYQALAKTSQLVSTNALAMSLNGAVDAPINTGIASYRQTFFSPDYVARNPERAELVDKLRSAIDDQVRVIDSCLKLHGHLCPPEFIPFHETLEKFFKKNFREEIRRLAVDGLSESITVSPSLKSRNLPTSHSQYQSSVYEQSLKRSMSTSSTARAAFVIPPLQLGHSVMTPSYTQASGPSSNTPPGKQTPLQRHLAHLARHGIHGVSSAPGENGGSDSFSAESPHNSFVNVANAIHTSPGAQASGASVVTSQIGSLGSLGSLKGRFSRFGSLNFGRRGNSTS</sequence>
<comment type="caution">
    <text evidence="10">The sequence shown here is derived from an EMBL/GenBank/DDBJ whole genome shotgun (WGS) entry which is preliminary data.</text>
</comment>
<feature type="region of interest" description="Disordered" evidence="7">
    <location>
        <begin position="2123"/>
        <end position="2143"/>
    </location>
</feature>
<feature type="compositionally biased region" description="Basic and acidic residues" evidence="7">
    <location>
        <begin position="536"/>
        <end position="549"/>
    </location>
</feature>
<feature type="domain" description="DOCKER" evidence="9">
    <location>
        <begin position="1620"/>
        <end position="2031"/>
    </location>
</feature>
<keyword evidence="4" id="KW-0344">Guanine-nucleotide releasing factor</keyword>
<gene>
    <name evidence="10" type="ORF">BDZ94DRAFT_1275172</name>
</gene>
<dbReference type="OrthoDB" id="18896at2759"/>
<evidence type="ECO:0000256" key="3">
    <source>
        <dbReference type="ARBA" id="ARBA00022553"/>
    </source>
</evidence>
<organism evidence="10 11">
    <name type="scientific">Collybia nuda</name>
    <dbReference type="NCBI Taxonomy" id="64659"/>
    <lineage>
        <taxon>Eukaryota</taxon>
        <taxon>Fungi</taxon>
        <taxon>Dikarya</taxon>
        <taxon>Basidiomycota</taxon>
        <taxon>Agaricomycotina</taxon>
        <taxon>Agaricomycetes</taxon>
        <taxon>Agaricomycetidae</taxon>
        <taxon>Agaricales</taxon>
        <taxon>Tricholomatineae</taxon>
        <taxon>Clitocybaceae</taxon>
        <taxon>Collybia</taxon>
    </lineage>
</organism>
<dbReference type="Pfam" id="PF06920">
    <property type="entry name" value="DHR-2_Lobe_A"/>
    <property type="match status" value="1"/>
</dbReference>
<keyword evidence="11" id="KW-1185">Reference proteome</keyword>
<dbReference type="Pfam" id="PF20421">
    <property type="entry name" value="DHR-2_Lobe_C"/>
    <property type="match status" value="1"/>
</dbReference>
<reference evidence="10" key="1">
    <citation type="submission" date="2020-11" db="EMBL/GenBank/DDBJ databases">
        <authorList>
            <consortium name="DOE Joint Genome Institute"/>
            <person name="Ahrendt S."/>
            <person name="Riley R."/>
            <person name="Andreopoulos W."/>
            <person name="Labutti K."/>
            <person name="Pangilinan J."/>
            <person name="Ruiz-Duenas F.J."/>
            <person name="Barrasa J.M."/>
            <person name="Sanchez-Garcia M."/>
            <person name="Camarero S."/>
            <person name="Miyauchi S."/>
            <person name="Serrano A."/>
            <person name="Linde D."/>
            <person name="Babiker R."/>
            <person name="Drula E."/>
            <person name="Ayuso-Fernandez I."/>
            <person name="Pacheco R."/>
            <person name="Padilla G."/>
            <person name="Ferreira P."/>
            <person name="Barriuso J."/>
            <person name="Kellner H."/>
            <person name="Castanera R."/>
            <person name="Alfaro M."/>
            <person name="Ramirez L."/>
            <person name="Pisabarro A.G."/>
            <person name="Kuo A."/>
            <person name="Tritt A."/>
            <person name="Lipzen A."/>
            <person name="He G."/>
            <person name="Yan M."/>
            <person name="Ng V."/>
            <person name="Cullen D."/>
            <person name="Martin F."/>
            <person name="Rosso M.-N."/>
            <person name="Henrissat B."/>
            <person name="Hibbett D."/>
            <person name="Martinez A.T."/>
            <person name="Grigoriev I.V."/>
        </authorList>
    </citation>
    <scope>NUCLEOTIDE SEQUENCE</scope>
    <source>
        <strain evidence="10">CBS 247.69</strain>
    </source>
</reference>
<keyword evidence="2" id="KW-0963">Cytoplasm</keyword>
<feature type="region of interest" description="Disordered" evidence="7">
    <location>
        <begin position="2088"/>
        <end position="2110"/>
    </location>
</feature>
<dbReference type="InterPro" id="IPR026791">
    <property type="entry name" value="DOCK"/>
</dbReference>
<name>A0A9P5XW53_9AGAR</name>
<proteinExistence type="inferred from homology"/>
<evidence type="ECO:0000256" key="5">
    <source>
        <dbReference type="PROSITE-ProRule" id="PRU00983"/>
    </source>
</evidence>
<accession>A0A9P5XW53</accession>
<evidence type="ECO:0000313" key="11">
    <source>
        <dbReference type="Proteomes" id="UP000807353"/>
    </source>
</evidence>